<keyword evidence="4" id="KW-1185">Reference proteome</keyword>
<dbReference type="InterPro" id="IPR011051">
    <property type="entry name" value="RmlC_Cupin_sf"/>
</dbReference>
<name>A0A2B4SRW6_STYPI</name>
<dbReference type="Proteomes" id="UP000225706">
    <property type="component" value="Unassembled WGS sequence"/>
</dbReference>
<dbReference type="InterPro" id="IPR013096">
    <property type="entry name" value="Cupin_2"/>
</dbReference>
<dbReference type="Pfam" id="PF07883">
    <property type="entry name" value="Cupin_2"/>
    <property type="match status" value="1"/>
</dbReference>
<evidence type="ECO:0000259" key="2">
    <source>
        <dbReference type="Pfam" id="PF07883"/>
    </source>
</evidence>
<proteinExistence type="predicted"/>
<accession>A0A2B4SRW6</accession>
<dbReference type="SUPFAM" id="SSF51182">
    <property type="entry name" value="RmlC-like cupins"/>
    <property type="match status" value="1"/>
</dbReference>
<comment type="caution">
    <text evidence="3">The sequence shown here is derived from an EMBL/GenBank/DDBJ whole genome shotgun (WGS) entry which is preliminary data.</text>
</comment>
<sequence>MSQLNVEHWDPKRDGPLSERSMRDKLRSQGYSFQRYVFAPGTDFPDQTHSMSKKDSIVSGQFRFAMCGQEVILQPGDMIVVPAGTVHNASVVGDESVVFFDASKPR</sequence>
<reference evidence="4" key="1">
    <citation type="journal article" date="2017" name="bioRxiv">
        <title>Comparative analysis of the genomes of Stylophora pistillata and Acropora digitifera provides evidence for extensive differences between species of corals.</title>
        <authorList>
            <person name="Voolstra C.R."/>
            <person name="Li Y."/>
            <person name="Liew Y.J."/>
            <person name="Baumgarten S."/>
            <person name="Zoccola D."/>
            <person name="Flot J.-F."/>
            <person name="Tambutte S."/>
            <person name="Allemand D."/>
            <person name="Aranda M."/>
        </authorList>
    </citation>
    <scope>NUCLEOTIDE SEQUENCE [LARGE SCALE GENOMIC DNA]</scope>
</reference>
<evidence type="ECO:0000256" key="1">
    <source>
        <dbReference type="SAM" id="MobiDB-lite"/>
    </source>
</evidence>
<dbReference type="PANTHER" id="PTHR40112:SF1">
    <property type="entry name" value="H2HPP ISOMERASE"/>
    <property type="match status" value="1"/>
</dbReference>
<dbReference type="OrthoDB" id="1161823at2759"/>
<dbReference type="EMBL" id="LSMT01000039">
    <property type="protein sequence ID" value="PFX31227.1"/>
    <property type="molecule type" value="Genomic_DNA"/>
</dbReference>
<feature type="region of interest" description="Disordered" evidence="1">
    <location>
        <begin position="1"/>
        <end position="23"/>
    </location>
</feature>
<dbReference type="InterPro" id="IPR014710">
    <property type="entry name" value="RmlC-like_jellyroll"/>
</dbReference>
<organism evidence="3 4">
    <name type="scientific">Stylophora pistillata</name>
    <name type="common">Smooth cauliflower coral</name>
    <dbReference type="NCBI Taxonomy" id="50429"/>
    <lineage>
        <taxon>Eukaryota</taxon>
        <taxon>Metazoa</taxon>
        <taxon>Cnidaria</taxon>
        <taxon>Anthozoa</taxon>
        <taxon>Hexacorallia</taxon>
        <taxon>Scleractinia</taxon>
        <taxon>Astrocoeniina</taxon>
        <taxon>Pocilloporidae</taxon>
        <taxon>Stylophora</taxon>
    </lineage>
</organism>
<evidence type="ECO:0000313" key="4">
    <source>
        <dbReference type="Proteomes" id="UP000225706"/>
    </source>
</evidence>
<protein>
    <recommendedName>
        <fullName evidence="2">Cupin type-2 domain-containing protein</fullName>
    </recommendedName>
</protein>
<feature type="compositionally biased region" description="Basic and acidic residues" evidence="1">
    <location>
        <begin position="7"/>
        <end position="23"/>
    </location>
</feature>
<dbReference type="AlphaFoldDB" id="A0A2B4SRW6"/>
<dbReference type="Gene3D" id="2.60.120.10">
    <property type="entry name" value="Jelly Rolls"/>
    <property type="match status" value="1"/>
</dbReference>
<dbReference type="InterPro" id="IPR052535">
    <property type="entry name" value="Bacilysin_H2HPP_isomerase"/>
</dbReference>
<dbReference type="PANTHER" id="PTHR40112">
    <property type="entry name" value="H2HPP ISOMERASE"/>
    <property type="match status" value="1"/>
</dbReference>
<evidence type="ECO:0000313" key="3">
    <source>
        <dbReference type="EMBL" id="PFX31227.1"/>
    </source>
</evidence>
<feature type="domain" description="Cupin type-2" evidence="2">
    <location>
        <begin position="36"/>
        <end position="101"/>
    </location>
</feature>
<gene>
    <name evidence="3" type="ORF">AWC38_SpisGene3967</name>
</gene>